<feature type="compositionally biased region" description="Basic and acidic residues" evidence="1">
    <location>
        <begin position="71"/>
        <end position="95"/>
    </location>
</feature>
<proteinExistence type="predicted"/>
<reference evidence="2 3" key="1">
    <citation type="journal article" date="2019" name="Sci. Rep.">
        <title>Orb-weaving spider Araneus ventricosus genome elucidates the spidroin gene catalogue.</title>
        <authorList>
            <person name="Kono N."/>
            <person name="Nakamura H."/>
            <person name="Ohtoshi R."/>
            <person name="Moran D.A.P."/>
            <person name="Shinohara A."/>
            <person name="Yoshida Y."/>
            <person name="Fujiwara M."/>
            <person name="Mori M."/>
            <person name="Tomita M."/>
            <person name="Arakawa K."/>
        </authorList>
    </citation>
    <scope>NUCLEOTIDE SEQUENCE [LARGE SCALE GENOMIC DNA]</scope>
</reference>
<gene>
    <name evidence="2" type="ORF">AVEN_152128_1</name>
</gene>
<keyword evidence="3" id="KW-1185">Reference proteome</keyword>
<protein>
    <submittedName>
        <fullName evidence="2">Uncharacterized protein</fullName>
    </submittedName>
</protein>
<name>A0A4Y2IXN0_ARAVE</name>
<evidence type="ECO:0000256" key="1">
    <source>
        <dbReference type="SAM" id="MobiDB-lite"/>
    </source>
</evidence>
<accession>A0A4Y2IXN0</accession>
<evidence type="ECO:0000313" key="3">
    <source>
        <dbReference type="Proteomes" id="UP000499080"/>
    </source>
</evidence>
<dbReference type="Proteomes" id="UP000499080">
    <property type="component" value="Unassembled WGS sequence"/>
</dbReference>
<dbReference type="EMBL" id="BGPR01002958">
    <property type="protein sequence ID" value="GBM81652.1"/>
    <property type="molecule type" value="Genomic_DNA"/>
</dbReference>
<sequence>MIQNFQILEKRLFQQTIFQQLDLLPARRTMKIPIVGTLLSAVVGLRIEIQTTPKHQQPYPKTTNSDPSHSSLDDSDHTARRPPVKEKVCIREHRSTPLSQQPVLKHPFGRDVAAGGPSH</sequence>
<organism evidence="2 3">
    <name type="scientific">Araneus ventricosus</name>
    <name type="common">Orbweaver spider</name>
    <name type="synonym">Epeira ventricosa</name>
    <dbReference type="NCBI Taxonomy" id="182803"/>
    <lineage>
        <taxon>Eukaryota</taxon>
        <taxon>Metazoa</taxon>
        <taxon>Ecdysozoa</taxon>
        <taxon>Arthropoda</taxon>
        <taxon>Chelicerata</taxon>
        <taxon>Arachnida</taxon>
        <taxon>Araneae</taxon>
        <taxon>Araneomorphae</taxon>
        <taxon>Entelegynae</taxon>
        <taxon>Araneoidea</taxon>
        <taxon>Araneidae</taxon>
        <taxon>Araneus</taxon>
    </lineage>
</organism>
<dbReference type="AlphaFoldDB" id="A0A4Y2IXN0"/>
<feature type="compositionally biased region" description="Polar residues" evidence="1">
    <location>
        <begin position="50"/>
        <end position="64"/>
    </location>
</feature>
<comment type="caution">
    <text evidence="2">The sequence shown here is derived from an EMBL/GenBank/DDBJ whole genome shotgun (WGS) entry which is preliminary data.</text>
</comment>
<feature type="region of interest" description="Disordered" evidence="1">
    <location>
        <begin position="50"/>
        <end position="119"/>
    </location>
</feature>
<evidence type="ECO:0000313" key="2">
    <source>
        <dbReference type="EMBL" id="GBM81652.1"/>
    </source>
</evidence>